<dbReference type="SUPFAM" id="SSF53300">
    <property type="entry name" value="vWA-like"/>
    <property type="match status" value="1"/>
</dbReference>
<protein>
    <submittedName>
        <fullName evidence="3">VWA domain-containing protein</fullName>
    </submittedName>
</protein>
<sequence>MTWPNGTPGTPNGTPGTGITGAPGTPGGPGAISAIRPQTPSQPRNAQDGPVDITSADISPVDFTRADITRPESSPAEPTPAGERLRRWRLVLGGADGSDGTGCRLGGTDAAMDRTLQALYGGGPSHGPGAGSGSGSGSGSGRGRAGRGERAGGLGASAPQVARWLGDIRTYFPSSVVQVMQRDAIERLDLSALLLEPEMLDAVEPDVHLVGTLLSLKAAMPETSKETARMVVRKVVAELEKRLAARTRSALTGALDRSARVHRPRHRDIDWDRTIRANLKNYLPEHDTVVPERLIGHGRAARGVRKDVILCIDQSGSMAPSVVHASVFGAVLASMRSLNTRLVVFDTSVVDLTEELDDPVDVLFGTSLGGGTDINRALAYCQSQISRPSETIVVLISDLYEGGIRDEMLKRVAQMKAAGVQFVALLALSDEGAPAYDRSHASALAALGAPAFACTPDHFPEVMAAAIEKRPLPVPDQG</sequence>
<feature type="region of interest" description="Disordered" evidence="1">
    <location>
        <begin position="1"/>
        <end position="86"/>
    </location>
</feature>
<dbReference type="Pfam" id="PF05762">
    <property type="entry name" value="VWA_CoxE"/>
    <property type="match status" value="1"/>
</dbReference>
<name>A0ABS9T0U3_9ACTN</name>
<keyword evidence="4" id="KW-1185">Reference proteome</keyword>
<accession>A0ABS9T0U3</accession>
<organism evidence="3 4">
    <name type="scientific">Streptomyces marispadix</name>
    <dbReference type="NCBI Taxonomy" id="2922868"/>
    <lineage>
        <taxon>Bacteria</taxon>
        <taxon>Bacillati</taxon>
        <taxon>Actinomycetota</taxon>
        <taxon>Actinomycetes</taxon>
        <taxon>Kitasatosporales</taxon>
        <taxon>Streptomycetaceae</taxon>
        <taxon>Streptomyces</taxon>
    </lineage>
</organism>
<evidence type="ECO:0000259" key="2">
    <source>
        <dbReference type="SMART" id="SM00327"/>
    </source>
</evidence>
<dbReference type="Gene3D" id="3.40.50.410">
    <property type="entry name" value="von Willebrand factor, type A domain"/>
    <property type="match status" value="1"/>
</dbReference>
<evidence type="ECO:0000256" key="1">
    <source>
        <dbReference type="SAM" id="MobiDB-lite"/>
    </source>
</evidence>
<dbReference type="Proteomes" id="UP001166784">
    <property type="component" value="Unassembled WGS sequence"/>
</dbReference>
<dbReference type="CDD" id="cd01462">
    <property type="entry name" value="VWA_YIEM_type"/>
    <property type="match status" value="1"/>
</dbReference>
<gene>
    <name evidence="3" type="ORF">MMA15_17700</name>
</gene>
<proteinExistence type="predicted"/>
<dbReference type="EMBL" id="JAKWJU010000002">
    <property type="protein sequence ID" value="MCH6162150.1"/>
    <property type="molecule type" value="Genomic_DNA"/>
</dbReference>
<dbReference type="SMART" id="SM00327">
    <property type="entry name" value="VWA"/>
    <property type="match status" value="1"/>
</dbReference>
<dbReference type="PANTHER" id="PTHR30634:SF16">
    <property type="entry name" value="OUTER-MEMBRANE LIPOPROTEIN LOLB"/>
    <property type="match status" value="1"/>
</dbReference>
<feature type="compositionally biased region" description="Polar residues" evidence="1">
    <location>
        <begin position="36"/>
        <end position="45"/>
    </location>
</feature>
<feature type="compositionally biased region" description="Gly residues" evidence="1">
    <location>
        <begin position="15"/>
        <end position="30"/>
    </location>
</feature>
<feature type="region of interest" description="Disordered" evidence="1">
    <location>
        <begin position="118"/>
        <end position="156"/>
    </location>
</feature>
<comment type="caution">
    <text evidence="3">The sequence shown here is derived from an EMBL/GenBank/DDBJ whole genome shotgun (WGS) entry which is preliminary data.</text>
</comment>
<feature type="domain" description="VWFA" evidence="2">
    <location>
        <begin position="305"/>
        <end position="464"/>
    </location>
</feature>
<evidence type="ECO:0000313" key="3">
    <source>
        <dbReference type="EMBL" id="MCH6162150.1"/>
    </source>
</evidence>
<dbReference type="InterPro" id="IPR008912">
    <property type="entry name" value="Uncharacterised_CoxE"/>
</dbReference>
<dbReference type="InterPro" id="IPR002035">
    <property type="entry name" value="VWF_A"/>
</dbReference>
<evidence type="ECO:0000313" key="4">
    <source>
        <dbReference type="Proteomes" id="UP001166784"/>
    </source>
</evidence>
<reference evidence="3" key="1">
    <citation type="submission" date="2022-03" db="EMBL/GenBank/DDBJ databases">
        <authorList>
            <person name="Santos J.D.N."/>
            <person name="Kallscheuer N."/>
            <person name="Jogler C."/>
            <person name="Lage O.M."/>
        </authorList>
    </citation>
    <scope>NUCLEOTIDE SEQUENCE</scope>
    <source>
        <strain evidence="3">M600PL45_2</strain>
    </source>
</reference>
<dbReference type="RefSeq" id="WP_241060945.1">
    <property type="nucleotide sequence ID" value="NZ_JAKWJU010000002.1"/>
</dbReference>
<feature type="compositionally biased region" description="Gly residues" evidence="1">
    <location>
        <begin position="120"/>
        <end position="143"/>
    </location>
</feature>
<dbReference type="InterPro" id="IPR050458">
    <property type="entry name" value="LolB"/>
</dbReference>
<reference evidence="3" key="2">
    <citation type="journal article" date="2023" name="Int. J. Syst. Evol. Microbiol.">
        <title>Streptomyces marispadix sp. nov., isolated from marine beach sediment of the Northern Coast of Portugal.</title>
        <authorList>
            <person name="dos Santos J.D.N."/>
            <person name="Vitorino I.R."/>
            <person name="Kallscheuer N."/>
            <person name="Srivastava A."/>
            <person name="Krautwurst S."/>
            <person name="Marz M."/>
            <person name="Jogler C."/>
            <person name="Lobo Da Cunha A."/>
            <person name="Catita J."/>
            <person name="Goncalves H."/>
            <person name="Gonzalez I."/>
            <person name="Reyes F."/>
            <person name="Lage O.M."/>
        </authorList>
    </citation>
    <scope>NUCLEOTIDE SEQUENCE</scope>
    <source>
        <strain evidence="3">M600PL45_2</strain>
    </source>
</reference>
<dbReference type="InterPro" id="IPR036465">
    <property type="entry name" value="vWFA_dom_sf"/>
</dbReference>
<feature type="compositionally biased region" description="Low complexity" evidence="1">
    <location>
        <begin position="1"/>
        <end position="14"/>
    </location>
</feature>
<dbReference type="PANTHER" id="PTHR30634">
    <property type="entry name" value="OUTER MEMBRANE LOLAB LIPOPROTEIN INSERTION APPARATUS"/>
    <property type="match status" value="1"/>
</dbReference>